<dbReference type="PRINTS" id="PR01788">
    <property type="entry name" value="PROSTANOIDR"/>
</dbReference>
<dbReference type="FunFam" id="1.20.1070.10:FF:000101">
    <property type="entry name" value="Prostaglandin E2 receptor EP4 subtype"/>
    <property type="match status" value="1"/>
</dbReference>
<evidence type="ECO:0000256" key="13">
    <source>
        <dbReference type="ARBA" id="ARBA00023224"/>
    </source>
</evidence>
<evidence type="ECO:0000256" key="2">
    <source>
        <dbReference type="ARBA" id="ARBA00011094"/>
    </source>
</evidence>
<dbReference type="InterPro" id="IPR017452">
    <property type="entry name" value="GPCR_Rhodpsn_7TM"/>
</dbReference>
<feature type="transmembrane region" description="Helical" evidence="17">
    <location>
        <begin position="85"/>
        <end position="107"/>
    </location>
</feature>
<evidence type="ECO:0000256" key="17">
    <source>
        <dbReference type="SAM" id="Phobius"/>
    </source>
</evidence>
<dbReference type="GO" id="GO:0071380">
    <property type="term" value="P:cellular response to prostaglandin E stimulus"/>
    <property type="evidence" value="ECO:0007669"/>
    <property type="project" value="TreeGrafter"/>
</dbReference>
<dbReference type="PANTHER" id="PTHR11866">
    <property type="entry name" value="G-PROTEIN COUPLED RECEPTOR FAMILY 1 MEMBER"/>
    <property type="match status" value="1"/>
</dbReference>
<dbReference type="Ensembl" id="ENSATET00000063895.2">
    <property type="protein sequence ID" value="ENSATEP00000042666.1"/>
    <property type="gene ID" value="ENSATEG00000027727.2"/>
</dbReference>
<evidence type="ECO:0000256" key="11">
    <source>
        <dbReference type="ARBA" id="ARBA00023170"/>
    </source>
</evidence>
<feature type="transmembrane region" description="Helical" evidence="17">
    <location>
        <begin position="127"/>
        <end position="148"/>
    </location>
</feature>
<evidence type="ECO:0000256" key="3">
    <source>
        <dbReference type="ARBA" id="ARBA00019131"/>
    </source>
</evidence>
<dbReference type="GO" id="GO:0006954">
    <property type="term" value="P:inflammatory response"/>
    <property type="evidence" value="ECO:0007669"/>
    <property type="project" value="TreeGrafter"/>
</dbReference>
<keyword evidence="12" id="KW-0325">Glycoprotein</keyword>
<evidence type="ECO:0000256" key="12">
    <source>
        <dbReference type="ARBA" id="ARBA00023180"/>
    </source>
</evidence>
<keyword evidence="6 16" id="KW-0812">Transmembrane</keyword>
<keyword evidence="4" id="KW-1003">Cell membrane</keyword>
<evidence type="ECO:0000256" key="6">
    <source>
        <dbReference type="ARBA" id="ARBA00022692"/>
    </source>
</evidence>
<dbReference type="RefSeq" id="XP_026200085.1">
    <property type="nucleotide sequence ID" value="XM_026344300.1"/>
</dbReference>
<evidence type="ECO:0000256" key="8">
    <source>
        <dbReference type="ARBA" id="ARBA00023040"/>
    </source>
</evidence>
<dbReference type="CDD" id="cd15142">
    <property type="entry name" value="7tmA_PGE2_EP4"/>
    <property type="match status" value="1"/>
</dbReference>
<keyword evidence="13 16" id="KW-0807">Transducer</keyword>
<evidence type="ECO:0000256" key="5">
    <source>
        <dbReference type="ARBA" id="ARBA00022553"/>
    </source>
</evidence>
<evidence type="ECO:0000256" key="15">
    <source>
        <dbReference type="ARBA" id="ARBA00031869"/>
    </source>
</evidence>
<feature type="transmembrane region" description="Helical" evidence="17">
    <location>
        <begin position="46"/>
        <end position="73"/>
    </location>
</feature>
<protein>
    <recommendedName>
        <fullName evidence="3">Prostaglandin E2 receptor EP4 subtype</fullName>
    </recommendedName>
    <alternativeName>
        <fullName evidence="15">Prostanoid EP4 receptor</fullName>
    </alternativeName>
</protein>
<keyword evidence="20" id="KW-1185">Reference proteome</keyword>
<evidence type="ECO:0000256" key="1">
    <source>
        <dbReference type="ARBA" id="ARBA00004651"/>
    </source>
</evidence>
<evidence type="ECO:0000256" key="9">
    <source>
        <dbReference type="ARBA" id="ARBA00023136"/>
    </source>
</evidence>
<dbReference type="PANTHER" id="PTHR11866:SF6">
    <property type="entry name" value="PROSTAGLANDIN E2 RECEPTOR EP4 SUBTYPE"/>
    <property type="match status" value="1"/>
</dbReference>
<feature type="transmembrane region" description="Helical" evidence="17">
    <location>
        <begin position="178"/>
        <end position="203"/>
    </location>
</feature>
<evidence type="ECO:0000313" key="20">
    <source>
        <dbReference type="Proteomes" id="UP000265040"/>
    </source>
</evidence>
<comment type="subcellular location">
    <subcellularLocation>
        <location evidence="1">Cell membrane</location>
        <topology evidence="1">Multi-pass membrane protein</topology>
    </subcellularLocation>
</comment>
<dbReference type="PROSITE" id="PS00237">
    <property type="entry name" value="G_PROTEIN_RECEP_F1_1"/>
    <property type="match status" value="1"/>
</dbReference>
<comment type="function">
    <text evidence="14">Receptor for prostaglandin E2 (PGE2). The activity of this receptor is mediated by G(s) proteins that stimulate adenylate cyclase. Has a relaxing effect on smooth muscle. May play an important role in regulating renal hemodynamics, intestinal epithelial transport, adrenal aldosterone secretion, and uterine function.</text>
</comment>
<evidence type="ECO:0000256" key="4">
    <source>
        <dbReference type="ARBA" id="ARBA00022475"/>
    </source>
</evidence>
<dbReference type="InterPro" id="IPR008365">
    <property type="entry name" value="Prostanoid_rcpt"/>
</dbReference>
<dbReference type="InterPro" id="IPR001758">
    <property type="entry name" value="Prost_EP4_rcpt"/>
</dbReference>
<comment type="similarity">
    <text evidence="16">Belongs to the G-protein coupled receptor 1 family.</text>
</comment>
<dbReference type="Pfam" id="PF00001">
    <property type="entry name" value="7tm_1"/>
    <property type="match status" value="1"/>
</dbReference>
<dbReference type="GeneID" id="113151351"/>
<dbReference type="AlphaFoldDB" id="A0A7N6A4H3"/>
<name>A0A7N6A4H3_ANATE</name>
<accession>A0A7N6A4H3</accession>
<keyword evidence="11 16" id="KW-0675">Receptor</keyword>
<dbReference type="InterPro" id="IPR000276">
    <property type="entry name" value="GPCR_Rhodpsn"/>
</dbReference>
<organism evidence="19 20">
    <name type="scientific">Anabas testudineus</name>
    <name type="common">Climbing perch</name>
    <name type="synonym">Anthias testudineus</name>
    <dbReference type="NCBI Taxonomy" id="64144"/>
    <lineage>
        <taxon>Eukaryota</taxon>
        <taxon>Metazoa</taxon>
        <taxon>Chordata</taxon>
        <taxon>Craniata</taxon>
        <taxon>Vertebrata</taxon>
        <taxon>Euteleostomi</taxon>
        <taxon>Actinopterygii</taxon>
        <taxon>Neopterygii</taxon>
        <taxon>Teleostei</taxon>
        <taxon>Neoteleostei</taxon>
        <taxon>Acanthomorphata</taxon>
        <taxon>Anabantaria</taxon>
        <taxon>Anabantiformes</taxon>
        <taxon>Anabantoidei</taxon>
        <taxon>Anabantidae</taxon>
        <taxon>Anabas</taxon>
    </lineage>
</organism>
<proteinExistence type="inferred from homology"/>
<feature type="domain" description="G-protein coupled receptors family 1 profile" evidence="18">
    <location>
        <begin position="26"/>
        <end position="301"/>
    </location>
</feature>
<keyword evidence="10" id="KW-1015">Disulfide bond</keyword>
<dbReference type="SUPFAM" id="SSF81321">
    <property type="entry name" value="Family A G protein-coupled receptor-like"/>
    <property type="match status" value="1"/>
</dbReference>
<dbReference type="InParanoid" id="A0A7N6A4H3"/>
<dbReference type="GeneTree" id="ENSGT01050000244902"/>
<dbReference type="GO" id="GO:0007204">
    <property type="term" value="P:positive regulation of cytosolic calcium ion concentration"/>
    <property type="evidence" value="ECO:0007669"/>
    <property type="project" value="TreeGrafter"/>
</dbReference>
<evidence type="ECO:0000256" key="16">
    <source>
        <dbReference type="RuleBase" id="RU000688"/>
    </source>
</evidence>
<keyword evidence="7 17" id="KW-1133">Transmembrane helix</keyword>
<dbReference type="CTD" id="562469"/>
<dbReference type="GO" id="GO:0004957">
    <property type="term" value="F:prostaglandin E receptor activity"/>
    <property type="evidence" value="ECO:0007669"/>
    <property type="project" value="InterPro"/>
</dbReference>
<evidence type="ECO:0000313" key="19">
    <source>
        <dbReference type="Ensembl" id="ENSATEP00000042666.1"/>
    </source>
</evidence>
<dbReference type="GO" id="GO:0007189">
    <property type="term" value="P:adenylate cyclase-activating G protein-coupled receptor signaling pathway"/>
    <property type="evidence" value="ECO:0007669"/>
    <property type="project" value="TreeGrafter"/>
</dbReference>
<dbReference type="PROSITE" id="PS50262">
    <property type="entry name" value="G_PROTEIN_RECEP_F1_2"/>
    <property type="match status" value="1"/>
</dbReference>
<dbReference type="OrthoDB" id="5959154at2759"/>
<dbReference type="GO" id="GO:0050728">
    <property type="term" value="P:negative regulation of inflammatory response"/>
    <property type="evidence" value="ECO:0007669"/>
    <property type="project" value="TreeGrafter"/>
</dbReference>
<reference evidence="19" key="3">
    <citation type="submission" date="2025-09" db="UniProtKB">
        <authorList>
            <consortium name="Ensembl"/>
        </authorList>
    </citation>
    <scope>IDENTIFICATION</scope>
</reference>
<reference evidence="19" key="2">
    <citation type="submission" date="2025-08" db="UniProtKB">
        <authorList>
            <consortium name="Ensembl"/>
        </authorList>
    </citation>
    <scope>IDENTIFICATION</scope>
</reference>
<evidence type="ECO:0000256" key="10">
    <source>
        <dbReference type="ARBA" id="ARBA00023157"/>
    </source>
</evidence>
<evidence type="ECO:0000256" key="14">
    <source>
        <dbReference type="ARBA" id="ARBA00025493"/>
    </source>
</evidence>
<dbReference type="GO" id="GO:0005886">
    <property type="term" value="C:plasma membrane"/>
    <property type="evidence" value="ECO:0007669"/>
    <property type="project" value="UniProtKB-SubCell"/>
</dbReference>
<dbReference type="PRINTS" id="PR00428">
    <property type="entry name" value="PROSTAGLNDNR"/>
</dbReference>
<reference evidence="19" key="1">
    <citation type="submission" date="2021-04" db="EMBL/GenBank/DDBJ databases">
        <authorList>
            <consortium name="Wellcome Sanger Institute Data Sharing"/>
        </authorList>
    </citation>
    <scope>NUCLEOTIDE SEQUENCE [LARGE SCALE GENOMIC DNA]</scope>
</reference>
<dbReference type="PRINTS" id="PR00237">
    <property type="entry name" value="GPCRRHODOPSN"/>
</dbReference>
<dbReference type="Gene3D" id="1.20.1070.10">
    <property type="entry name" value="Rhodopsin 7-helix transmembrane proteins"/>
    <property type="match status" value="1"/>
</dbReference>
<keyword evidence="5" id="KW-0597">Phosphoprotein</keyword>
<feature type="transmembrane region" description="Helical" evidence="17">
    <location>
        <begin position="236"/>
        <end position="266"/>
    </location>
</feature>
<dbReference type="InterPro" id="IPR001244">
    <property type="entry name" value="Prostglndn_DP_rcpt"/>
</dbReference>
<evidence type="ECO:0000256" key="7">
    <source>
        <dbReference type="ARBA" id="ARBA00022989"/>
    </source>
</evidence>
<feature type="transmembrane region" description="Helical" evidence="17">
    <location>
        <begin position="15"/>
        <end position="34"/>
    </location>
</feature>
<sequence length="446" mass="50051">MNNQSMTGRTMVPTIPSIMFIFGVVGNLIAIVVLCKTRKEQKETTFYTLVCGLAVTDLLGTLLASPVTIAIYVKGSWPGEDPLCQYFGFTMLFFSLAGLSIICAMSVERYIAINHAYFYNDYVNQKLAGLTLLGIYITNVFFCALPIMGFGQVKKQYPQTWCFLEWRSNKTSDAAYSYMYAGFSSLLILATVICNVLVCGALIRMHRRFVRRMSVGTDLGRSVDPRRRGRSFRRLAAAEIQMVILLIGTSAVVLICSIPLVAQVFLNQLYKTPVELRLDKNPDLRAIRFASFNPILDPWIYILLRKAVLLKVIEKIKCLFCKIGARRQQRQRNSNNYNSTDAHQLSSIISNRDSMQEVTSSSQTFLYLPEGIDVYTGSCHKADRRSGSQSSLARNSRASYSCEQDNVEAQIQEETNIIRDLAALPCPKDPGLQVSLSTETVEEKSI</sequence>
<dbReference type="Proteomes" id="UP000265040">
    <property type="component" value="Chromosome 9"/>
</dbReference>
<keyword evidence="9 17" id="KW-0472">Membrane</keyword>
<evidence type="ECO:0000259" key="18">
    <source>
        <dbReference type="PROSITE" id="PS50262"/>
    </source>
</evidence>
<comment type="subunit">
    <text evidence="2">Interacts with FEM1A.</text>
</comment>
<keyword evidence="8 16" id="KW-0297">G-protein coupled receptor</keyword>
<dbReference type="PRINTS" id="PR00586">
    <property type="entry name" value="PRSTNOIDEP4R"/>
</dbReference>